<reference evidence="2" key="1">
    <citation type="journal article" date="2012" name="Science">
        <title>The Paleozoic origin of enzymatic lignin decomposition reconstructed from 31 fungal genomes.</title>
        <authorList>
            <person name="Floudas D."/>
            <person name="Binder M."/>
            <person name="Riley R."/>
            <person name="Barry K."/>
            <person name="Blanchette R.A."/>
            <person name="Henrissat B."/>
            <person name="Martinez A.T."/>
            <person name="Otillar R."/>
            <person name="Spatafora J.W."/>
            <person name="Yadav J.S."/>
            <person name="Aerts A."/>
            <person name="Benoit I."/>
            <person name="Boyd A."/>
            <person name="Carlson A."/>
            <person name="Copeland A."/>
            <person name="Coutinho P.M."/>
            <person name="de Vries R.P."/>
            <person name="Ferreira P."/>
            <person name="Findley K."/>
            <person name="Foster B."/>
            <person name="Gaskell J."/>
            <person name="Glotzer D."/>
            <person name="Gorecki P."/>
            <person name="Heitman J."/>
            <person name="Hesse C."/>
            <person name="Hori C."/>
            <person name="Igarashi K."/>
            <person name="Jurgens J.A."/>
            <person name="Kallen N."/>
            <person name="Kersten P."/>
            <person name="Kohler A."/>
            <person name="Kuees U."/>
            <person name="Kumar T.K.A."/>
            <person name="Kuo A."/>
            <person name="LaButti K."/>
            <person name="Larrondo L.F."/>
            <person name="Lindquist E."/>
            <person name="Ling A."/>
            <person name="Lombard V."/>
            <person name="Lucas S."/>
            <person name="Lundell T."/>
            <person name="Martin R."/>
            <person name="McLaughlin D.J."/>
            <person name="Morgenstern I."/>
            <person name="Morin E."/>
            <person name="Murat C."/>
            <person name="Nagy L.G."/>
            <person name="Nolan M."/>
            <person name="Ohm R.A."/>
            <person name="Patyshakuliyeva A."/>
            <person name="Rokas A."/>
            <person name="Ruiz-Duenas F.J."/>
            <person name="Sabat G."/>
            <person name="Salamov A."/>
            <person name="Samejima M."/>
            <person name="Schmutz J."/>
            <person name="Slot J.C."/>
            <person name="St John F."/>
            <person name="Stenlid J."/>
            <person name="Sun H."/>
            <person name="Sun S."/>
            <person name="Syed K."/>
            <person name="Tsang A."/>
            <person name="Wiebenga A."/>
            <person name="Young D."/>
            <person name="Pisabarro A."/>
            <person name="Eastwood D.C."/>
            <person name="Martin F."/>
            <person name="Cullen D."/>
            <person name="Grigoriev I.V."/>
            <person name="Hibbett D.S."/>
        </authorList>
    </citation>
    <scope>NUCLEOTIDE SEQUENCE [LARGE SCALE GENOMIC DNA]</scope>
    <source>
        <strain evidence="2">RWD-64-598 SS2</strain>
    </source>
</reference>
<sequence length="108" mass="11153">MAEPPPLPTISVLAPKEGSAQKKVSKLAIGIDTGTSAASGRGKENCTLGRSHGRANINDDFSDVARCVGATSKKGFEIYVDSANASGCNDADTVLLHTSDSSERWTGS</sequence>
<dbReference type="Proteomes" id="UP000053558">
    <property type="component" value="Unassembled WGS sequence"/>
</dbReference>
<evidence type="ECO:0000313" key="1">
    <source>
        <dbReference type="EMBL" id="EIW81996.1"/>
    </source>
</evidence>
<gene>
    <name evidence="1" type="ORF">CONPUDRAFT_152889</name>
</gene>
<dbReference type="GeneID" id="19203091"/>
<name>A0A5M3MSD2_CONPW</name>
<dbReference type="KEGG" id="cput:CONPUDRAFT_152889"/>
<proteinExistence type="predicted"/>
<dbReference type="EMBL" id="JH711577">
    <property type="protein sequence ID" value="EIW81996.1"/>
    <property type="molecule type" value="Genomic_DNA"/>
</dbReference>
<keyword evidence="2" id="KW-1185">Reference proteome</keyword>
<organism evidence="1 2">
    <name type="scientific">Coniophora puteana (strain RWD-64-598)</name>
    <name type="common">Brown rot fungus</name>
    <dbReference type="NCBI Taxonomy" id="741705"/>
    <lineage>
        <taxon>Eukaryota</taxon>
        <taxon>Fungi</taxon>
        <taxon>Dikarya</taxon>
        <taxon>Basidiomycota</taxon>
        <taxon>Agaricomycotina</taxon>
        <taxon>Agaricomycetes</taxon>
        <taxon>Agaricomycetidae</taxon>
        <taxon>Boletales</taxon>
        <taxon>Coniophorineae</taxon>
        <taxon>Coniophoraceae</taxon>
        <taxon>Coniophora</taxon>
    </lineage>
</organism>
<evidence type="ECO:0000313" key="2">
    <source>
        <dbReference type="Proteomes" id="UP000053558"/>
    </source>
</evidence>
<dbReference type="AlphaFoldDB" id="A0A5M3MSD2"/>
<accession>A0A5M3MSD2</accession>
<comment type="caution">
    <text evidence="1">The sequence shown here is derived from an EMBL/GenBank/DDBJ whole genome shotgun (WGS) entry which is preliminary data.</text>
</comment>
<protein>
    <submittedName>
        <fullName evidence="1">Uncharacterized protein</fullName>
    </submittedName>
</protein>
<dbReference type="RefSeq" id="XP_007767827.1">
    <property type="nucleotide sequence ID" value="XM_007769637.1"/>
</dbReference>